<dbReference type="GO" id="GO:0051536">
    <property type="term" value="F:iron-sulfur cluster binding"/>
    <property type="evidence" value="ECO:0007669"/>
    <property type="project" value="InterPro"/>
</dbReference>
<dbReference type="InterPro" id="IPR016167">
    <property type="entry name" value="FAD-bd_PCMH_sub1"/>
</dbReference>
<reference evidence="10 11" key="1">
    <citation type="submission" date="2017-11" db="EMBL/GenBank/DDBJ databases">
        <title>Rhodohalobacter 15182 sp. nov., isolated from a salt lake.</title>
        <authorList>
            <person name="Han S."/>
        </authorList>
    </citation>
    <scope>NUCLEOTIDE SEQUENCE [LARGE SCALE GENOMIC DNA]</scope>
    <source>
        <strain evidence="10 11">15182</strain>
    </source>
</reference>
<dbReference type="SUPFAM" id="SSF46548">
    <property type="entry name" value="alpha-helical ferredoxin"/>
    <property type="match status" value="1"/>
</dbReference>
<dbReference type="InterPro" id="IPR016169">
    <property type="entry name" value="FAD-bd_PCMH_sub2"/>
</dbReference>
<protein>
    <recommendedName>
        <fullName evidence="7">D-lactate dehydrogenase (cytochrome)</fullName>
        <ecNumber evidence="7">1.1.2.4</ecNumber>
    </recommendedName>
</protein>
<dbReference type="Gene3D" id="3.30.70.2740">
    <property type="match status" value="1"/>
</dbReference>
<dbReference type="GO" id="GO:0071949">
    <property type="term" value="F:FAD binding"/>
    <property type="evidence" value="ECO:0007669"/>
    <property type="project" value="InterPro"/>
</dbReference>
<comment type="cofactor">
    <cofactor evidence="1">
        <name>FAD</name>
        <dbReference type="ChEBI" id="CHEBI:57692"/>
    </cofactor>
</comment>
<evidence type="ECO:0000313" key="11">
    <source>
        <dbReference type="Proteomes" id="UP000233398"/>
    </source>
</evidence>
<dbReference type="AlphaFoldDB" id="A0A2N0VLY6"/>
<dbReference type="Gene3D" id="1.10.1060.10">
    <property type="entry name" value="Alpha-helical ferredoxin"/>
    <property type="match status" value="1"/>
</dbReference>
<gene>
    <name evidence="10" type="ORF">CWD77_06870</name>
</gene>
<dbReference type="PROSITE" id="PS51387">
    <property type="entry name" value="FAD_PCMH"/>
    <property type="match status" value="1"/>
</dbReference>
<evidence type="ECO:0000256" key="5">
    <source>
        <dbReference type="ARBA" id="ARBA00022946"/>
    </source>
</evidence>
<dbReference type="InterPro" id="IPR004113">
    <property type="entry name" value="FAD-bd_oxidored_4_C"/>
</dbReference>
<evidence type="ECO:0000256" key="2">
    <source>
        <dbReference type="ARBA" id="ARBA00008000"/>
    </source>
</evidence>
<comment type="similarity">
    <text evidence="2">Belongs to the FAD-binding oxidoreductase/transferase type 4 family.</text>
</comment>
<keyword evidence="4" id="KW-0274">FAD</keyword>
<dbReference type="InterPro" id="IPR006094">
    <property type="entry name" value="Oxid_FAD_bind_N"/>
</dbReference>
<dbReference type="InterPro" id="IPR016166">
    <property type="entry name" value="FAD-bd_PCMH"/>
</dbReference>
<dbReference type="InterPro" id="IPR016171">
    <property type="entry name" value="Vanillyl_alc_oxidase_C-sub2"/>
</dbReference>
<dbReference type="EMBL" id="PISP01000001">
    <property type="protein sequence ID" value="PKD45169.1"/>
    <property type="molecule type" value="Genomic_DNA"/>
</dbReference>
<dbReference type="OrthoDB" id="9767256at2"/>
<evidence type="ECO:0000256" key="6">
    <source>
        <dbReference type="ARBA" id="ARBA00023002"/>
    </source>
</evidence>
<evidence type="ECO:0000259" key="9">
    <source>
        <dbReference type="PROSITE" id="PS51387"/>
    </source>
</evidence>
<dbReference type="PROSITE" id="PS51379">
    <property type="entry name" value="4FE4S_FER_2"/>
    <property type="match status" value="1"/>
</dbReference>
<dbReference type="FunFam" id="1.10.45.10:FF:000001">
    <property type="entry name" value="D-lactate dehydrogenase mitochondrial"/>
    <property type="match status" value="1"/>
</dbReference>
<evidence type="ECO:0000313" key="10">
    <source>
        <dbReference type="EMBL" id="PKD45169.1"/>
    </source>
</evidence>
<proteinExistence type="inferred from homology"/>
<dbReference type="InterPro" id="IPR016164">
    <property type="entry name" value="FAD-linked_Oxase-like_C"/>
</dbReference>
<dbReference type="Pfam" id="PF02754">
    <property type="entry name" value="CCG"/>
    <property type="match status" value="1"/>
</dbReference>
<evidence type="ECO:0000256" key="1">
    <source>
        <dbReference type="ARBA" id="ARBA00001974"/>
    </source>
</evidence>
<keyword evidence="11" id="KW-1185">Reference proteome</keyword>
<dbReference type="Proteomes" id="UP000233398">
    <property type="component" value="Unassembled WGS sequence"/>
</dbReference>
<evidence type="ECO:0000259" key="8">
    <source>
        <dbReference type="PROSITE" id="PS51379"/>
    </source>
</evidence>
<dbReference type="Pfam" id="PF02913">
    <property type="entry name" value="FAD-oxidase_C"/>
    <property type="match status" value="1"/>
</dbReference>
<dbReference type="PANTHER" id="PTHR11748:SF111">
    <property type="entry name" value="D-LACTATE DEHYDROGENASE, MITOCHONDRIAL-RELATED"/>
    <property type="match status" value="1"/>
</dbReference>
<dbReference type="InterPro" id="IPR017896">
    <property type="entry name" value="4Fe4S_Fe-S-bd"/>
</dbReference>
<keyword evidence="3" id="KW-0285">Flavoprotein</keyword>
<keyword evidence="5" id="KW-0809">Transit peptide</keyword>
<dbReference type="GO" id="GO:1903457">
    <property type="term" value="P:lactate catabolic process"/>
    <property type="evidence" value="ECO:0007669"/>
    <property type="project" value="TreeGrafter"/>
</dbReference>
<dbReference type="Pfam" id="PF01565">
    <property type="entry name" value="FAD_binding_4"/>
    <property type="match status" value="1"/>
</dbReference>
<name>A0A2N0VLY6_9BACT</name>
<comment type="caution">
    <text evidence="10">The sequence shown here is derived from an EMBL/GenBank/DDBJ whole genome shotgun (WGS) entry which is preliminary data.</text>
</comment>
<evidence type="ECO:0000256" key="3">
    <source>
        <dbReference type="ARBA" id="ARBA00022630"/>
    </source>
</evidence>
<evidence type="ECO:0000256" key="7">
    <source>
        <dbReference type="ARBA" id="ARBA00038897"/>
    </source>
</evidence>
<dbReference type="Gene3D" id="3.30.43.10">
    <property type="entry name" value="Uridine Diphospho-n-acetylenolpyruvylglucosamine Reductase, domain 2"/>
    <property type="match status" value="1"/>
</dbReference>
<dbReference type="Gene3D" id="1.10.45.10">
    <property type="entry name" value="Vanillyl-alcohol Oxidase, Chain A, domain 4"/>
    <property type="match status" value="1"/>
</dbReference>
<dbReference type="SUPFAM" id="SSF55103">
    <property type="entry name" value="FAD-linked oxidases, C-terminal domain"/>
    <property type="match status" value="1"/>
</dbReference>
<dbReference type="InterPro" id="IPR036318">
    <property type="entry name" value="FAD-bd_PCMH-like_sf"/>
</dbReference>
<accession>A0A2N0VLY6</accession>
<feature type="domain" description="4Fe-4S ferredoxin-type" evidence="8">
    <location>
        <begin position="534"/>
        <end position="564"/>
    </location>
</feature>
<dbReference type="InterPro" id="IPR009051">
    <property type="entry name" value="Helical_ferredxn"/>
</dbReference>
<dbReference type="Pfam" id="PF13183">
    <property type="entry name" value="Fer4_8"/>
    <property type="match status" value="1"/>
</dbReference>
<dbReference type="Gene3D" id="3.30.465.10">
    <property type="match status" value="1"/>
</dbReference>
<organism evidence="10 11">
    <name type="scientific">Rhodohalobacter barkolensis</name>
    <dbReference type="NCBI Taxonomy" id="2053187"/>
    <lineage>
        <taxon>Bacteria</taxon>
        <taxon>Pseudomonadati</taxon>
        <taxon>Balneolota</taxon>
        <taxon>Balneolia</taxon>
        <taxon>Balneolales</taxon>
        <taxon>Balneolaceae</taxon>
        <taxon>Rhodohalobacter</taxon>
    </lineage>
</organism>
<dbReference type="RefSeq" id="WP_101072701.1">
    <property type="nucleotide sequence ID" value="NZ_PISP01000001.1"/>
</dbReference>
<keyword evidence="6" id="KW-0560">Oxidoreductase</keyword>
<dbReference type="SUPFAM" id="SSF56176">
    <property type="entry name" value="FAD-binding/transporter-associated domain-like"/>
    <property type="match status" value="1"/>
</dbReference>
<dbReference type="InterPro" id="IPR004017">
    <property type="entry name" value="Cys_rich_dom"/>
</dbReference>
<evidence type="ECO:0000256" key="4">
    <source>
        <dbReference type="ARBA" id="ARBA00022827"/>
    </source>
</evidence>
<dbReference type="EC" id="1.1.2.4" evidence="7"/>
<dbReference type="GO" id="GO:0004458">
    <property type="term" value="F:D-lactate dehydrogenase (cytochrome) activity"/>
    <property type="evidence" value="ECO:0007669"/>
    <property type="project" value="UniProtKB-EC"/>
</dbReference>
<feature type="domain" description="FAD-binding PCMH-type" evidence="9">
    <location>
        <begin position="41"/>
        <end position="269"/>
    </location>
</feature>
<sequence length="951" mass="105650">MKHLPKEYKDIYNQFSQKIDPSRIYTEPLETFAFGTDASFYRLVPKIVVKADNAEEVSYILSECNRASIPVTFRAAGTSLSGQAITDSVLVVAGNAWKKHKVLDNGDKIRLQPGVIGAHANNILRPYLRKIGPDPASINSAMIGGIAANNASGMCCGTAQNSYQTVDSMKVILKDGTLLDTGDADSRKEFEKSHGNLLEELKQLSQDVKNNKALSERITHKFKMKNTTGYSLNALVDFDDPFDILEHIMIGSEGTLGFIAEITYRTVEEHQHKASALITFPSIEDACRAVIRLKSEPVQAVELMDRVSLRSMENADGVPVYLKDLSENASSLLVQTASNDKEKLDLQIEQIKKSIKDIPIEIPIEFTDKPSEYAKLWKVRKGLFPTVGAMRETGTSVIIEDVCFPVPELAEAIPALQALFSNYGYDEAVIFGHALEGNVHFVFSQDFDDKKELERYKAFMDDLAKLVVDRFDGALKAEHGTGRNMAPFVEKEWGSEAYEMMKRLKAIFDPNDLLNPGVILNNDPELHLKNLKPMPAAHETIDMCTECGFCEPACVSHDLTLSPRQRITVYREMMRLKETGEKPEVLASMEKAYDYQSLDTCATDGLCGIACPLDINTGEFVKDLRSQKNTPTQKKVASAMAPRMATITSATKFALNTSNLFHSMLGSKTMDSIAGGLRKISGNRVPKWNKYLPKAAPKVKPEKYTVKDTKPDKVVYFPSCINQTMGLPKGQEENVPLTTKVKQLIHKSGYEIIYPKNLSSHCCGMPFSSKGFKEQGKEISDRLEQALYEASDGGRYPIVCDMSSCQLTMVENMEPRLKVYGPVEFTLKYLAPKLDFQPTDEPISVFAVCSAKKLGMESKLEELAKLCAKSVVVPETNCCGFAGDRGFSHPELVEHGLRHLNEQIPKEVKNGYCTNRTCEIGLSTHSDITYSSILYLVDQVTTAKKKPVKAQ</sequence>
<dbReference type="GO" id="GO:0008720">
    <property type="term" value="F:D-lactate dehydrogenase (NAD+) activity"/>
    <property type="evidence" value="ECO:0007669"/>
    <property type="project" value="TreeGrafter"/>
</dbReference>
<dbReference type="PANTHER" id="PTHR11748">
    <property type="entry name" value="D-LACTATE DEHYDROGENASE"/>
    <property type="match status" value="1"/>
</dbReference>